<dbReference type="GO" id="GO:0005524">
    <property type="term" value="F:ATP binding"/>
    <property type="evidence" value="ECO:0007669"/>
    <property type="project" value="TreeGrafter"/>
</dbReference>
<dbReference type="Proteomes" id="UP000559117">
    <property type="component" value="Unassembled WGS sequence"/>
</dbReference>
<reference evidence="1 2" key="1">
    <citation type="submission" date="2020-08" db="EMBL/GenBank/DDBJ databases">
        <title>Genomic Encyclopedia of Type Strains, Phase IV (KMG-IV): sequencing the most valuable type-strain genomes for metagenomic binning, comparative biology and taxonomic classification.</title>
        <authorList>
            <person name="Goeker M."/>
        </authorList>
    </citation>
    <scope>NUCLEOTIDE SEQUENCE [LARGE SCALE GENOMIC DNA]</scope>
    <source>
        <strain evidence="1 2">DSM 24661</strain>
    </source>
</reference>
<sequence>MKEITAVIRIEKIGATKKALLDIGIPGFTAFKANGRGKLVTDKTLLNKRKLSIVKTSPLDTRSELVMTEFIDGTRTFPCRVVIVLVADEDADKVVQAIIKANRTNYGIGDGKIFVSSFDEAIRVRTKETGVAAL</sequence>
<organism evidence="1 2">
    <name type="scientific">Pectinatus brassicae</name>
    <dbReference type="NCBI Taxonomy" id="862415"/>
    <lineage>
        <taxon>Bacteria</taxon>
        <taxon>Bacillati</taxon>
        <taxon>Bacillota</taxon>
        <taxon>Negativicutes</taxon>
        <taxon>Selenomonadales</taxon>
        <taxon>Selenomonadaceae</taxon>
        <taxon>Pectinatus</taxon>
    </lineage>
</organism>
<evidence type="ECO:0000313" key="1">
    <source>
        <dbReference type="EMBL" id="MBB5337277.1"/>
    </source>
</evidence>
<accession>A0A840UN63</accession>
<dbReference type="SMART" id="SM00938">
    <property type="entry name" value="P-II"/>
    <property type="match status" value="1"/>
</dbReference>
<dbReference type="PROSITE" id="PS51343">
    <property type="entry name" value="PII_GLNB_DOM"/>
    <property type="match status" value="1"/>
</dbReference>
<dbReference type="GO" id="GO:0005829">
    <property type="term" value="C:cytosol"/>
    <property type="evidence" value="ECO:0007669"/>
    <property type="project" value="TreeGrafter"/>
</dbReference>
<name>A0A840UN63_9FIRM</name>
<dbReference type="Pfam" id="PF00543">
    <property type="entry name" value="P-II"/>
    <property type="match status" value="1"/>
</dbReference>
<dbReference type="PRINTS" id="PR00340">
    <property type="entry name" value="PIIGLNB"/>
</dbReference>
<dbReference type="RefSeq" id="WP_183862984.1">
    <property type="nucleotide sequence ID" value="NZ_JACHFH010000040.1"/>
</dbReference>
<evidence type="ECO:0000313" key="2">
    <source>
        <dbReference type="Proteomes" id="UP000559117"/>
    </source>
</evidence>
<keyword evidence="2" id="KW-1185">Reference proteome</keyword>
<protein>
    <submittedName>
        <fullName evidence="1">Nitrogen regulatory protein PII 2</fullName>
    </submittedName>
</protein>
<dbReference type="GO" id="GO:0030234">
    <property type="term" value="F:enzyme regulator activity"/>
    <property type="evidence" value="ECO:0007669"/>
    <property type="project" value="InterPro"/>
</dbReference>
<dbReference type="PANTHER" id="PTHR30115:SF11">
    <property type="entry name" value="NITROGEN REGULATORY PROTEIN P-II HOMOLOG"/>
    <property type="match status" value="1"/>
</dbReference>
<dbReference type="AlphaFoldDB" id="A0A840UN63"/>
<dbReference type="GO" id="GO:0006808">
    <property type="term" value="P:regulation of nitrogen utilization"/>
    <property type="evidence" value="ECO:0007669"/>
    <property type="project" value="InterPro"/>
</dbReference>
<gene>
    <name evidence="1" type="ORF">HNR32_002437</name>
</gene>
<dbReference type="InterPro" id="IPR011322">
    <property type="entry name" value="N-reg_PII-like_a/b"/>
</dbReference>
<dbReference type="SUPFAM" id="SSF54913">
    <property type="entry name" value="GlnB-like"/>
    <property type="match status" value="1"/>
</dbReference>
<dbReference type="InterPro" id="IPR015867">
    <property type="entry name" value="N-reg_PII/ATP_PRibTrfase_C"/>
</dbReference>
<proteinExistence type="predicted"/>
<dbReference type="Gene3D" id="3.30.70.120">
    <property type="match status" value="1"/>
</dbReference>
<comment type="caution">
    <text evidence="1">The sequence shown here is derived from an EMBL/GenBank/DDBJ whole genome shotgun (WGS) entry which is preliminary data.</text>
</comment>
<dbReference type="PANTHER" id="PTHR30115">
    <property type="entry name" value="NITROGEN REGULATORY PROTEIN P-II"/>
    <property type="match status" value="1"/>
</dbReference>
<dbReference type="EMBL" id="JACHFH010000040">
    <property type="protein sequence ID" value="MBB5337277.1"/>
    <property type="molecule type" value="Genomic_DNA"/>
</dbReference>
<dbReference type="InterPro" id="IPR002187">
    <property type="entry name" value="N-reg_PII"/>
</dbReference>